<comment type="caution">
    <text evidence="2">The sequence shown here is derived from an EMBL/GenBank/DDBJ whole genome shotgun (WGS) entry which is preliminary data.</text>
</comment>
<accession>A0A1B8Q8K1</accession>
<dbReference type="RefSeq" id="WP_067239083.1">
    <property type="nucleotide sequence ID" value="NZ_LZMZ01000054.1"/>
</dbReference>
<evidence type="ECO:0000313" key="2">
    <source>
        <dbReference type="EMBL" id="OBX72963.1"/>
    </source>
</evidence>
<proteinExistence type="predicted"/>
<sequence>MAWIFYSDGKLNLHKFYLHQQETLLAGLLRVGIKAQFECRQGYCGVCKVKYRALNAKTRLDYTLSPLVMLAEDDLLPCCCRVQGALVIKTAVTQADD</sequence>
<dbReference type="PROSITE" id="PS00197">
    <property type="entry name" value="2FE2S_FER_1"/>
    <property type="match status" value="1"/>
</dbReference>
<dbReference type="EMBL" id="LZMZ01000054">
    <property type="protein sequence ID" value="OBX72963.1"/>
    <property type="molecule type" value="Genomic_DNA"/>
</dbReference>
<dbReference type="Pfam" id="PF00111">
    <property type="entry name" value="Fer2"/>
    <property type="match status" value="1"/>
</dbReference>
<reference evidence="2 3" key="1">
    <citation type="submission" date="2016-06" db="EMBL/GenBank/DDBJ databases">
        <title>Draft genome of Moraxella atlantae CCUG 66109.</title>
        <authorList>
            <person name="Salva-Serra F."/>
            <person name="Engstrom-Jakobsson H."/>
            <person name="Thorell K."/>
            <person name="Gonzales-Siles L."/>
            <person name="Karlsson R."/>
            <person name="Boulund F."/>
            <person name="Engstrand L."/>
            <person name="Kristiansson E."/>
            <person name="Moore E."/>
        </authorList>
    </citation>
    <scope>NUCLEOTIDE SEQUENCE [LARGE SCALE GENOMIC DNA]</scope>
    <source>
        <strain evidence="2 3">CCUG 66109</strain>
    </source>
</reference>
<gene>
    <name evidence="2" type="ORF">A9308_01685</name>
</gene>
<dbReference type="SUPFAM" id="SSF54292">
    <property type="entry name" value="2Fe-2S ferredoxin-like"/>
    <property type="match status" value="1"/>
</dbReference>
<dbReference type="GO" id="GO:0051537">
    <property type="term" value="F:2 iron, 2 sulfur cluster binding"/>
    <property type="evidence" value="ECO:0007669"/>
    <property type="project" value="InterPro"/>
</dbReference>
<dbReference type="CDD" id="cd00207">
    <property type="entry name" value="fer2"/>
    <property type="match status" value="1"/>
</dbReference>
<dbReference type="Gene3D" id="3.10.20.30">
    <property type="match status" value="1"/>
</dbReference>
<dbReference type="AlphaFoldDB" id="A0A1B8Q8K1"/>
<dbReference type="OrthoDB" id="9796486at2"/>
<name>A0A1B8Q8K1_9GAMM</name>
<dbReference type="InterPro" id="IPR012675">
    <property type="entry name" value="Beta-grasp_dom_sf"/>
</dbReference>
<evidence type="ECO:0000259" key="1">
    <source>
        <dbReference type="Pfam" id="PF00111"/>
    </source>
</evidence>
<dbReference type="InterPro" id="IPR001041">
    <property type="entry name" value="2Fe-2S_ferredoxin-type"/>
</dbReference>
<evidence type="ECO:0000313" key="3">
    <source>
        <dbReference type="Proteomes" id="UP000092508"/>
    </source>
</evidence>
<dbReference type="STRING" id="34059.A9308_01685"/>
<protein>
    <submittedName>
        <fullName evidence="2">(2Fe-2S)-binding protein</fullName>
    </submittedName>
</protein>
<organism evidence="2 3">
    <name type="scientific">Faucicola atlantae</name>
    <dbReference type="NCBI Taxonomy" id="34059"/>
    <lineage>
        <taxon>Bacteria</taxon>
        <taxon>Pseudomonadati</taxon>
        <taxon>Pseudomonadota</taxon>
        <taxon>Gammaproteobacteria</taxon>
        <taxon>Moraxellales</taxon>
        <taxon>Moraxellaceae</taxon>
        <taxon>Faucicola</taxon>
    </lineage>
</organism>
<dbReference type="InterPro" id="IPR036010">
    <property type="entry name" value="2Fe-2S_ferredoxin-like_sf"/>
</dbReference>
<dbReference type="Proteomes" id="UP000092508">
    <property type="component" value="Unassembled WGS sequence"/>
</dbReference>
<feature type="domain" description="2Fe-2S ferredoxin-type" evidence="1">
    <location>
        <begin position="20"/>
        <end position="83"/>
    </location>
</feature>
<dbReference type="InterPro" id="IPR006058">
    <property type="entry name" value="2Fe2S_fd_BS"/>
</dbReference>